<dbReference type="GO" id="GO:0005829">
    <property type="term" value="C:cytosol"/>
    <property type="evidence" value="ECO:0007669"/>
    <property type="project" value="TreeGrafter"/>
</dbReference>
<dbReference type="InterPro" id="IPR000086">
    <property type="entry name" value="NUDIX_hydrolase_dom"/>
</dbReference>
<evidence type="ECO:0000313" key="10">
    <source>
        <dbReference type="EMBL" id="QDU84519.1"/>
    </source>
</evidence>
<dbReference type="AlphaFoldDB" id="A0A518CZ70"/>
<evidence type="ECO:0000256" key="1">
    <source>
        <dbReference type="ARBA" id="ARBA00000847"/>
    </source>
</evidence>
<protein>
    <recommendedName>
        <fullName evidence="4">GDP-mannose pyrophosphatase</fullName>
    </recommendedName>
    <alternativeName>
        <fullName evidence="6">GDP-mannose hydrolase</fullName>
    </alternativeName>
    <alternativeName>
        <fullName evidence="7">GDPMK</fullName>
    </alternativeName>
</protein>
<comment type="cofactor">
    <cofactor evidence="2">
        <name>Mg(2+)</name>
        <dbReference type="ChEBI" id="CHEBI:18420"/>
    </cofactor>
</comment>
<evidence type="ECO:0000256" key="8">
    <source>
        <dbReference type="SAM" id="MobiDB-lite"/>
    </source>
</evidence>
<dbReference type="Proteomes" id="UP000319342">
    <property type="component" value="Chromosome"/>
</dbReference>
<dbReference type="OrthoDB" id="7066556at2"/>
<reference evidence="10 11" key="1">
    <citation type="submission" date="2019-02" db="EMBL/GenBank/DDBJ databases">
        <title>Deep-cultivation of Planctomycetes and their phenomic and genomic characterization uncovers novel biology.</title>
        <authorList>
            <person name="Wiegand S."/>
            <person name="Jogler M."/>
            <person name="Boedeker C."/>
            <person name="Pinto D."/>
            <person name="Vollmers J."/>
            <person name="Rivas-Marin E."/>
            <person name="Kohn T."/>
            <person name="Peeters S.H."/>
            <person name="Heuer A."/>
            <person name="Rast P."/>
            <person name="Oberbeckmann S."/>
            <person name="Bunk B."/>
            <person name="Jeske O."/>
            <person name="Meyerdierks A."/>
            <person name="Storesund J.E."/>
            <person name="Kallscheuer N."/>
            <person name="Luecker S."/>
            <person name="Lage O.M."/>
            <person name="Pohl T."/>
            <person name="Merkel B.J."/>
            <person name="Hornburger P."/>
            <person name="Mueller R.-W."/>
            <person name="Bruemmer F."/>
            <person name="Labrenz M."/>
            <person name="Spormann A.M."/>
            <person name="Op den Camp H."/>
            <person name="Overmann J."/>
            <person name="Amann R."/>
            <person name="Jetten M.S.M."/>
            <person name="Mascher T."/>
            <person name="Medema M.H."/>
            <person name="Devos D.P."/>
            <person name="Kaster A.-K."/>
            <person name="Ovreas L."/>
            <person name="Rohde M."/>
            <person name="Galperin M.Y."/>
            <person name="Jogler C."/>
        </authorList>
    </citation>
    <scope>NUCLEOTIDE SEQUENCE [LARGE SCALE GENOMIC DNA]</scope>
    <source>
        <strain evidence="10 11">Pla163</strain>
    </source>
</reference>
<evidence type="ECO:0000256" key="4">
    <source>
        <dbReference type="ARBA" id="ARBA00016377"/>
    </source>
</evidence>
<dbReference type="SUPFAM" id="SSF55811">
    <property type="entry name" value="Nudix"/>
    <property type="match status" value="1"/>
</dbReference>
<comment type="catalytic activity">
    <reaction evidence="1">
        <text>GDP-alpha-D-mannose + H2O = alpha-D-mannose 1-phosphate + GMP + 2 H(+)</text>
        <dbReference type="Rhea" id="RHEA:27978"/>
        <dbReference type="ChEBI" id="CHEBI:15377"/>
        <dbReference type="ChEBI" id="CHEBI:15378"/>
        <dbReference type="ChEBI" id="CHEBI:57527"/>
        <dbReference type="ChEBI" id="CHEBI:58115"/>
        <dbReference type="ChEBI" id="CHEBI:58409"/>
    </reaction>
</comment>
<evidence type="ECO:0000256" key="3">
    <source>
        <dbReference type="ARBA" id="ARBA00007275"/>
    </source>
</evidence>
<evidence type="ECO:0000256" key="2">
    <source>
        <dbReference type="ARBA" id="ARBA00001946"/>
    </source>
</evidence>
<feature type="domain" description="Nudix hydrolase" evidence="9">
    <location>
        <begin position="86"/>
        <end position="215"/>
    </location>
</feature>
<dbReference type="CDD" id="cd03424">
    <property type="entry name" value="NUDIX_ADPRase_Nudt5_UGPPase_Nudt14"/>
    <property type="match status" value="1"/>
</dbReference>
<dbReference type="GO" id="GO:0006753">
    <property type="term" value="P:nucleoside phosphate metabolic process"/>
    <property type="evidence" value="ECO:0007669"/>
    <property type="project" value="TreeGrafter"/>
</dbReference>
<accession>A0A518CZ70</accession>
<proteinExistence type="inferred from homology"/>
<dbReference type="GO" id="GO:0019693">
    <property type="term" value="P:ribose phosphate metabolic process"/>
    <property type="evidence" value="ECO:0007669"/>
    <property type="project" value="TreeGrafter"/>
</dbReference>
<evidence type="ECO:0000313" key="11">
    <source>
        <dbReference type="Proteomes" id="UP000319342"/>
    </source>
</evidence>
<dbReference type="PROSITE" id="PS00893">
    <property type="entry name" value="NUDIX_BOX"/>
    <property type="match status" value="1"/>
</dbReference>
<keyword evidence="5 10" id="KW-0378">Hydrolase</keyword>
<evidence type="ECO:0000259" key="9">
    <source>
        <dbReference type="PROSITE" id="PS51462"/>
    </source>
</evidence>
<feature type="region of interest" description="Disordered" evidence="8">
    <location>
        <begin position="1"/>
        <end position="57"/>
    </location>
</feature>
<evidence type="ECO:0000256" key="5">
    <source>
        <dbReference type="ARBA" id="ARBA00022801"/>
    </source>
</evidence>
<dbReference type="PROSITE" id="PS51462">
    <property type="entry name" value="NUDIX"/>
    <property type="match status" value="1"/>
</dbReference>
<dbReference type="Gene3D" id="3.90.79.10">
    <property type="entry name" value="Nucleoside Triphosphate Pyrophosphohydrolase"/>
    <property type="match status" value="1"/>
</dbReference>
<feature type="compositionally biased region" description="Basic and acidic residues" evidence="8">
    <location>
        <begin position="29"/>
        <end position="38"/>
    </location>
</feature>
<dbReference type="PANTHER" id="PTHR11839:SF18">
    <property type="entry name" value="NUDIX HYDROLASE DOMAIN-CONTAINING PROTEIN"/>
    <property type="match status" value="1"/>
</dbReference>
<keyword evidence="11" id="KW-1185">Reference proteome</keyword>
<gene>
    <name evidence="10" type="primary">nudF_1</name>
    <name evidence="10" type="ORF">Pla163_16300</name>
</gene>
<dbReference type="InterPro" id="IPR015797">
    <property type="entry name" value="NUDIX_hydrolase-like_dom_sf"/>
</dbReference>
<organism evidence="10 11">
    <name type="scientific">Rohdeia mirabilis</name>
    <dbReference type="NCBI Taxonomy" id="2528008"/>
    <lineage>
        <taxon>Bacteria</taxon>
        <taxon>Pseudomonadati</taxon>
        <taxon>Planctomycetota</taxon>
        <taxon>Planctomycetia</taxon>
        <taxon>Planctomycetia incertae sedis</taxon>
        <taxon>Rohdeia</taxon>
    </lineage>
</organism>
<dbReference type="EMBL" id="CP036290">
    <property type="protein sequence ID" value="QDU84519.1"/>
    <property type="molecule type" value="Genomic_DNA"/>
</dbReference>
<dbReference type="GO" id="GO:0016787">
    <property type="term" value="F:hydrolase activity"/>
    <property type="evidence" value="ECO:0007669"/>
    <property type="project" value="UniProtKB-KW"/>
</dbReference>
<dbReference type="InterPro" id="IPR020084">
    <property type="entry name" value="NUDIX_hydrolase_CS"/>
</dbReference>
<dbReference type="PANTHER" id="PTHR11839">
    <property type="entry name" value="UDP/ADP-SUGAR PYROPHOSPHATASE"/>
    <property type="match status" value="1"/>
</dbReference>
<dbReference type="Pfam" id="PF00293">
    <property type="entry name" value="NUDIX"/>
    <property type="match status" value="1"/>
</dbReference>
<sequence length="241" mass="26232">MVRAVSEGQCVRPNRRGRADLGTTPQTFTDDRAMDHTLPDSTPGDAPRPWPRHGSRPGPRLALFDVRFDDLENPRTGERFERLVLETPDWVNVVAVDTEGRLVFVRQFRFGTSTVTLEIPGGMVDPGEDHGTAARRELAEETGYVASRWIHLGSIDPNPAIHDNAIHHWLALDAERVGPPEPDAGEDLRVDLLDPAAVRAAVHGGAIRHSLVLCALAHVLDLRTHALEGGASDAERSGAPG</sequence>
<evidence type="ECO:0000256" key="6">
    <source>
        <dbReference type="ARBA" id="ARBA00032162"/>
    </source>
</evidence>
<evidence type="ECO:0000256" key="7">
    <source>
        <dbReference type="ARBA" id="ARBA00032272"/>
    </source>
</evidence>
<comment type="similarity">
    <text evidence="3">Belongs to the Nudix hydrolase family. NudK subfamily.</text>
</comment>
<name>A0A518CZ70_9BACT</name>